<dbReference type="GO" id="GO:0019646">
    <property type="term" value="P:aerobic electron transport chain"/>
    <property type="evidence" value="ECO:0007669"/>
    <property type="project" value="InterPro"/>
</dbReference>
<dbReference type="PROSITE" id="PS51373">
    <property type="entry name" value="HIPIP"/>
    <property type="match status" value="1"/>
</dbReference>
<dbReference type="Pfam" id="PF01355">
    <property type="entry name" value="HIPIP"/>
    <property type="match status" value="1"/>
</dbReference>
<keyword evidence="4 8" id="KW-0479">Metal-binding</keyword>
<keyword evidence="6 8" id="KW-0408">Iron</keyword>
<evidence type="ECO:0000256" key="8">
    <source>
        <dbReference type="RuleBase" id="RU000620"/>
    </source>
</evidence>
<dbReference type="SUPFAM" id="SSF57652">
    <property type="entry name" value="HIPIP (high potential iron protein)"/>
    <property type="match status" value="1"/>
</dbReference>
<evidence type="ECO:0000256" key="4">
    <source>
        <dbReference type="ARBA" id="ARBA00022723"/>
    </source>
</evidence>
<gene>
    <name evidence="10" type="ORF">A3224_12320</name>
</gene>
<keyword evidence="5 8" id="KW-0249">Electron transport</keyword>
<feature type="domain" description="High potential iron-sulfur proteins family profile" evidence="9">
    <location>
        <begin position="29"/>
        <end position="96"/>
    </location>
</feature>
<accession>A0A143HNI2</accession>
<name>A0A143HNI2_MICTH</name>
<protein>
    <recommendedName>
        <fullName evidence="8">High-potential iron-sulfur protein</fullName>
        <shortName evidence="8">HiPIP</shortName>
    </recommendedName>
</protein>
<evidence type="ECO:0000256" key="5">
    <source>
        <dbReference type="ARBA" id="ARBA00022982"/>
    </source>
</evidence>
<comment type="similarity">
    <text evidence="8">Belongs to the high-potential iron-sulfur protein (HiPIP) family.</text>
</comment>
<comment type="function">
    <text evidence="1 8">Specific class of high-redox-potential 4Fe-4S ferredoxins. Functions in anaerobic electron transport in most purple and in some other photosynthetic bacteria and in at least one genus (Paracoccus) of halophilic, denitrifying bacteria.</text>
</comment>
<dbReference type="EMBL" id="CP014864">
    <property type="protein sequence ID" value="AMX03258.1"/>
    <property type="molecule type" value="Genomic_DNA"/>
</dbReference>
<keyword evidence="3 8" id="KW-0004">4Fe-4S</keyword>
<proteinExistence type="inferred from homology"/>
<reference evidence="11" key="1">
    <citation type="submission" date="2016-03" db="EMBL/GenBank/DDBJ databases">
        <authorList>
            <person name="Lee Y.-S."/>
            <person name="Choi Y.-L."/>
        </authorList>
    </citation>
    <scope>NUCLEOTIDE SEQUENCE [LARGE SCALE GENOMIC DNA]</scope>
    <source>
        <strain evidence="11">DAU221</strain>
    </source>
</reference>
<keyword evidence="7 8" id="KW-0411">Iron-sulfur</keyword>
<evidence type="ECO:0000256" key="3">
    <source>
        <dbReference type="ARBA" id="ARBA00022485"/>
    </source>
</evidence>
<dbReference type="GO" id="GO:0051539">
    <property type="term" value="F:4 iron, 4 sulfur cluster binding"/>
    <property type="evidence" value="ECO:0007669"/>
    <property type="project" value="UniProtKB-KW"/>
</dbReference>
<evidence type="ECO:0000256" key="1">
    <source>
        <dbReference type="ARBA" id="ARBA00002137"/>
    </source>
</evidence>
<evidence type="ECO:0000256" key="2">
    <source>
        <dbReference type="ARBA" id="ARBA00022448"/>
    </source>
</evidence>
<dbReference type="InterPro" id="IPR006311">
    <property type="entry name" value="TAT_signal"/>
</dbReference>
<dbReference type="PROSITE" id="PS51318">
    <property type="entry name" value="TAT"/>
    <property type="match status" value="1"/>
</dbReference>
<dbReference type="GO" id="GO:0009055">
    <property type="term" value="F:electron transfer activity"/>
    <property type="evidence" value="ECO:0007669"/>
    <property type="project" value="InterPro"/>
</dbReference>
<evidence type="ECO:0000313" key="11">
    <source>
        <dbReference type="Proteomes" id="UP000076077"/>
    </source>
</evidence>
<comment type="subunit">
    <text evidence="8">Homodimer.</text>
</comment>
<keyword evidence="2 8" id="KW-0813">Transport</keyword>
<dbReference type="AlphaFoldDB" id="A0A143HNI2"/>
<dbReference type="Gene3D" id="4.10.490.10">
    <property type="entry name" value="High potential iron-sulphur protein"/>
    <property type="match status" value="1"/>
</dbReference>
<evidence type="ECO:0000256" key="7">
    <source>
        <dbReference type="ARBA" id="ARBA00023014"/>
    </source>
</evidence>
<dbReference type="InterPro" id="IPR036369">
    <property type="entry name" value="HIPIP_sf"/>
</dbReference>
<dbReference type="KEGG" id="mthd:A3224_12320"/>
<dbReference type="Proteomes" id="UP000076077">
    <property type="component" value="Chromosome"/>
</dbReference>
<sequence>MRRGKAMNNCYQKISRRQFLKLSGCSLALLPAALIATDRAVAQTKAKKEVVQYQDTPKNGQKCVDCILFEAPEACKVVEGKISPDGWCSLFAPKPS</sequence>
<evidence type="ECO:0000259" key="9">
    <source>
        <dbReference type="PROSITE" id="PS51373"/>
    </source>
</evidence>
<dbReference type="GO" id="GO:0046872">
    <property type="term" value="F:metal ion binding"/>
    <property type="evidence" value="ECO:0007669"/>
    <property type="project" value="UniProtKB-KW"/>
</dbReference>
<keyword evidence="11" id="KW-1185">Reference proteome</keyword>
<evidence type="ECO:0000313" key="10">
    <source>
        <dbReference type="EMBL" id="AMX03258.1"/>
    </source>
</evidence>
<evidence type="ECO:0000256" key="6">
    <source>
        <dbReference type="ARBA" id="ARBA00023004"/>
    </source>
</evidence>
<dbReference type="InterPro" id="IPR000170">
    <property type="entry name" value="High_potential_FeS_prot"/>
</dbReference>
<organism evidence="10 11">
    <name type="scientific">Microbulbifer thermotolerans</name>
    <dbReference type="NCBI Taxonomy" id="252514"/>
    <lineage>
        <taxon>Bacteria</taxon>
        <taxon>Pseudomonadati</taxon>
        <taxon>Pseudomonadota</taxon>
        <taxon>Gammaproteobacteria</taxon>
        <taxon>Cellvibrionales</taxon>
        <taxon>Microbulbiferaceae</taxon>
        <taxon>Microbulbifer</taxon>
    </lineage>
</organism>